<dbReference type="KEGG" id="thig:FE785_08240"/>
<dbReference type="InterPro" id="IPR011095">
    <property type="entry name" value="Dala_Dala_lig_C"/>
</dbReference>
<dbReference type="PROSITE" id="PS00843">
    <property type="entry name" value="DALA_DALA_LIGASE_1"/>
    <property type="match status" value="1"/>
</dbReference>
<evidence type="ECO:0000256" key="19">
    <source>
        <dbReference type="PIRSR" id="PIRSR039102-1"/>
    </source>
</evidence>
<feature type="active site" evidence="19">
    <location>
        <position position="275"/>
    </location>
</feature>
<dbReference type="SUPFAM" id="SSF56059">
    <property type="entry name" value="Glutathione synthetase ATP-binding domain-like"/>
    <property type="match status" value="1"/>
</dbReference>
<dbReference type="GO" id="GO:0071555">
    <property type="term" value="P:cell wall organization"/>
    <property type="evidence" value="ECO:0007669"/>
    <property type="project" value="UniProtKB-KW"/>
</dbReference>
<feature type="domain" description="ATP-grasp" evidence="22">
    <location>
        <begin position="102"/>
        <end position="297"/>
    </location>
</feature>
<sequence>MDFGKVAVLMGGKAAEREVSLRSGQAVTQALLDQGIDAVSEDVDSVADLCRIAQDYDRAFIALHGRWGEDGGVQSVLSDLGLPYTGSDMAASAIAMDKLRTKWLWMGAGLPTPGFVWVSKNMPLDMDSFDLPFPVIVKPCHEGSSIGMRKVYDKPQLVEAVSFAQQYDSEILIEQWITGREFTAAVLNDEALPLIELKTTHDFYDFDAKYKANDTQYICPCALDDELTADIQNLVLEAFDVVGAKAWGRVDVMLDEDEQPWLIELNSVPGMTDHSLVPMAARAKGLSFEQLVVEILKTTLD</sequence>
<feature type="active site" evidence="19">
    <location>
        <position position="16"/>
    </location>
</feature>
<dbReference type="PANTHER" id="PTHR23132:SF23">
    <property type="entry name" value="D-ALANINE--D-ALANINE LIGASE B"/>
    <property type="match status" value="1"/>
</dbReference>
<evidence type="ECO:0000313" key="23">
    <source>
        <dbReference type="EMBL" id="QCU90625.1"/>
    </source>
</evidence>
<name>A0A4P9K6F2_9GAMM</name>
<evidence type="ECO:0000256" key="17">
    <source>
        <dbReference type="ARBA" id="ARBA00047614"/>
    </source>
</evidence>
<keyword evidence="14 18" id="KW-0573">Peptidoglycan synthesis</keyword>
<dbReference type="PANTHER" id="PTHR23132">
    <property type="entry name" value="D-ALANINE--D-ALANINE LIGASE"/>
    <property type="match status" value="1"/>
</dbReference>
<evidence type="ECO:0000256" key="7">
    <source>
        <dbReference type="ARBA" id="ARBA00022490"/>
    </source>
</evidence>
<evidence type="ECO:0000256" key="3">
    <source>
        <dbReference type="ARBA" id="ARBA00004496"/>
    </source>
</evidence>
<dbReference type="GO" id="GO:0005524">
    <property type="term" value="F:ATP binding"/>
    <property type="evidence" value="ECO:0007669"/>
    <property type="project" value="UniProtKB-UniRule"/>
</dbReference>
<dbReference type="GO" id="GO:0009252">
    <property type="term" value="P:peptidoglycan biosynthetic process"/>
    <property type="evidence" value="ECO:0007669"/>
    <property type="project" value="UniProtKB-UniRule"/>
</dbReference>
<evidence type="ECO:0000259" key="22">
    <source>
        <dbReference type="PROSITE" id="PS50975"/>
    </source>
</evidence>
<comment type="cofactor">
    <cofactor evidence="1">
        <name>Mn(2+)</name>
        <dbReference type="ChEBI" id="CHEBI:29035"/>
    </cofactor>
</comment>
<evidence type="ECO:0000256" key="20">
    <source>
        <dbReference type="PIRSR" id="PIRSR039102-3"/>
    </source>
</evidence>
<dbReference type="OrthoDB" id="9813261at2"/>
<dbReference type="InterPro" id="IPR016185">
    <property type="entry name" value="PreATP-grasp_dom_sf"/>
</dbReference>
<dbReference type="FunFam" id="3.30.470.20:FF:000008">
    <property type="entry name" value="D-alanine--D-alanine ligase"/>
    <property type="match status" value="1"/>
</dbReference>
<dbReference type="PROSITE" id="PS00844">
    <property type="entry name" value="DALA_DALA_LIGASE_2"/>
    <property type="match status" value="1"/>
</dbReference>
<evidence type="ECO:0000256" key="6">
    <source>
        <dbReference type="ARBA" id="ARBA00012216"/>
    </source>
</evidence>
<dbReference type="UniPathway" id="UPA00219"/>
<dbReference type="InterPro" id="IPR013815">
    <property type="entry name" value="ATP_grasp_subdomain_1"/>
</dbReference>
<dbReference type="PIRSF" id="PIRSF039102">
    <property type="entry name" value="Ddl/VanB"/>
    <property type="match status" value="1"/>
</dbReference>
<evidence type="ECO:0000256" key="10">
    <source>
        <dbReference type="ARBA" id="ARBA00022741"/>
    </source>
</evidence>
<comment type="cofactor">
    <cofactor evidence="20">
        <name>Mg(2+)</name>
        <dbReference type="ChEBI" id="CHEBI:18420"/>
    </cofactor>
    <cofactor evidence="20">
        <name>Mn(2+)</name>
        <dbReference type="ChEBI" id="CHEBI:29035"/>
    </cofactor>
    <text evidence="20">Binds 2 magnesium or manganese ions per subunit.</text>
</comment>
<keyword evidence="10 21" id="KW-0547">Nucleotide-binding</keyword>
<protein>
    <recommendedName>
        <fullName evidence="6 18">D-alanine--D-alanine ligase</fullName>
        <ecNumber evidence="6 18">6.3.2.4</ecNumber>
    </recommendedName>
    <alternativeName>
        <fullName evidence="18">D-Ala-D-Ala ligase</fullName>
    </alternativeName>
    <alternativeName>
        <fullName evidence="18">D-alanylalanine synthetase</fullName>
    </alternativeName>
</protein>
<evidence type="ECO:0000256" key="12">
    <source>
        <dbReference type="ARBA" id="ARBA00022842"/>
    </source>
</evidence>
<evidence type="ECO:0000256" key="1">
    <source>
        <dbReference type="ARBA" id="ARBA00001936"/>
    </source>
</evidence>
<feature type="binding site" evidence="20">
    <location>
        <position position="251"/>
    </location>
    <ligand>
        <name>Mg(2+)</name>
        <dbReference type="ChEBI" id="CHEBI:18420"/>
        <label>1</label>
    </ligand>
</feature>
<dbReference type="NCBIfam" id="NF002378">
    <property type="entry name" value="PRK01372.1"/>
    <property type="match status" value="1"/>
</dbReference>
<feature type="binding site" evidence="20">
    <location>
        <position position="266"/>
    </location>
    <ligand>
        <name>Mg(2+)</name>
        <dbReference type="ChEBI" id="CHEBI:18420"/>
        <label>2</label>
    </ligand>
</feature>
<keyword evidence="24" id="KW-1185">Reference proteome</keyword>
<dbReference type="Gene3D" id="3.40.50.20">
    <property type="match status" value="1"/>
</dbReference>
<evidence type="ECO:0000313" key="24">
    <source>
        <dbReference type="Proteomes" id="UP000304864"/>
    </source>
</evidence>
<evidence type="ECO:0000256" key="4">
    <source>
        <dbReference type="ARBA" id="ARBA00004752"/>
    </source>
</evidence>
<dbReference type="GO" id="GO:0046872">
    <property type="term" value="F:metal ion binding"/>
    <property type="evidence" value="ECO:0007669"/>
    <property type="project" value="UniProtKB-KW"/>
</dbReference>
<dbReference type="InterPro" id="IPR005905">
    <property type="entry name" value="D_ala_D_ala"/>
</dbReference>
<accession>A0A4P9K6F2</accession>
<evidence type="ECO:0000256" key="5">
    <source>
        <dbReference type="ARBA" id="ARBA00010871"/>
    </source>
</evidence>
<feature type="active site" evidence="19">
    <location>
        <position position="144"/>
    </location>
</feature>
<evidence type="ECO:0000256" key="11">
    <source>
        <dbReference type="ARBA" id="ARBA00022840"/>
    </source>
</evidence>
<dbReference type="Gene3D" id="3.30.470.20">
    <property type="entry name" value="ATP-grasp fold, B domain"/>
    <property type="match status" value="1"/>
</dbReference>
<keyword evidence="8 18" id="KW-0436">Ligase</keyword>
<dbReference type="GO" id="GO:0005829">
    <property type="term" value="C:cytosol"/>
    <property type="evidence" value="ECO:0007669"/>
    <property type="project" value="TreeGrafter"/>
</dbReference>
<dbReference type="HAMAP" id="MF_00047">
    <property type="entry name" value="Dala_Dala_lig"/>
    <property type="match status" value="1"/>
</dbReference>
<dbReference type="InterPro" id="IPR000291">
    <property type="entry name" value="D-Ala_lig_Van_CS"/>
</dbReference>
<dbReference type="NCBIfam" id="TIGR01205">
    <property type="entry name" value="D_ala_D_alaTIGR"/>
    <property type="match status" value="1"/>
</dbReference>
<dbReference type="Gene3D" id="3.30.1490.20">
    <property type="entry name" value="ATP-grasp fold, A domain"/>
    <property type="match status" value="1"/>
</dbReference>
<keyword evidence="9 20" id="KW-0479">Metal-binding</keyword>
<evidence type="ECO:0000256" key="2">
    <source>
        <dbReference type="ARBA" id="ARBA00003921"/>
    </source>
</evidence>
<evidence type="ECO:0000256" key="9">
    <source>
        <dbReference type="ARBA" id="ARBA00022723"/>
    </source>
</evidence>
<gene>
    <name evidence="18" type="primary">ddl</name>
    <name evidence="23" type="ORF">FE785_08240</name>
</gene>
<proteinExistence type="inferred from homology"/>
<evidence type="ECO:0000256" key="15">
    <source>
        <dbReference type="ARBA" id="ARBA00023211"/>
    </source>
</evidence>
<dbReference type="EC" id="6.3.2.4" evidence="6 18"/>
<dbReference type="EMBL" id="CP040602">
    <property type="protein sequence ID" value="QCU90625.1"/>
    <property type="molecule type" value="Genomic_DNA"/>
</dbReference>
<dbReference type="InterPro" id="IPR011761">
    <property type="entry name" value="ATP-grasp"/>
</dbReference>
<evidence type="ECO:0000256" key="8">
    <source>
        <dbReference type="ARBA" id="ARBA00022598"/>
    </source>
</evidence>
<dbReference type="SUPFAM" id="SSF52440">
    <property type="entry name" value="PreATP-grasp domain"/>
    <property type="match status" value="1"/>
</dbReference>
<evidence type="ECO:0000256" key="16">
    <source>
        <dbReference type="ARBA" id="ARBA00023316"/>
    </source>
</evidence>
<keyword evidence="7 18" id="KW-0963">Cytoplasm</keyword>
<keyword evidence="13 18" id="KW-0133">Cell shape</keyword>
<dbReference type="RefSeq" id="WP_138565299.1">
    <property type="nucleotide sequence ID" value="NZ_CP040602.1"/>
</dbReference>
<evidence type="ECO:0000256" key="13">
    <source>
        <dbReference type="ARBA" id="ARBA00022960"/>
    </source>
</evidence>
<dbReference type="GO" id="GO:0008360">
    <property type="term" value="P:regulation of cell shape"/>
    <property type="evidence" value="ECO:0007669"/>
    <property type="project" value="UniProtKB-KW"/>
</dbReference>
<comment type="similarity">
    <text evidence="5 18">Belongs to the D-alanine--D-alanine ligase family.</text>
</comment>
<keyword evidence="15 20" id="KW-0464">Manganese</keyword>
<dbReference type="GO" id="GO:0008716">
    <property type="term" value="F:D-alanine-D-alanine ligase activity"/>
    <property type="evidence" value="ECO:0007669"/>
    <property type="project" value="UniProtKB-UniRule"/>
</dbReference>
<comment type="catalytic activity">
    <reaction evidence="17 18">
        <text>2 D-alanine + ATP = D-alanyl-D-alanine + ADP + phosphate + H(+)</text>
        <dbReference type="Rhea" id="RHEA:11224"/>
        <dbReference type="ChEBI" id="CHEBI:15378"/>
        <dbReference type="ChEBI" id="CHEBI:30616"/>
        <dbReference type="ChEBI" id="CHEBI:43474"/>
        <dbReference type="ChEBI" id="CHEBI:57416"/>
        <dbReference type="ChEBI" id="CHEBI:57822"/>
        <dbReference type="ChEBI" id="CHEBI:456216"/>
        <dbReference type="EC" id="6.3.2.4"/>
    </reaction>
</comment>
<comment type="subcellular location">
    <subcellularLocation>
        <location evidence="3 18">Cytoplasm</location>
    </subcellularLocation>
</comment>
<keyword evidence="16 18" id="KW-0961">Cell wall biogenesis/degradation</keyword>
<dbReference type="PROSITE" id="PS50975">
    <property type="entry name" value="ATP_GRASP"/>
    <property type="match status" value="1"/>
</dbReference>
<organism evidence="23 24">
    <name type="scientific">Thiomicrorhabdus sediminis</name>
    <dbReference type="NCBI Taxonomy" id="2580412"/>
    <lineage>
        <taxon>Bacteria</taxon>
        <taxon>Pseudomonadati</taxon>
        <taxon>Pseudomonadota</taxon>
        <taxon>Gammaproteobacteria</taxon>
        <taxon>Thiotrichales</taxon>
        <taxon>Piscirickettsiaceae</taxon>
        <taxon>Thiomicrorhabdus</taxon>
    </lineage>
</organism>
<evidence type="ECO:0000256" key="18">
    <source>
        <dbReference type="HAMAP-Rule" id="MF_00047"/>
    </source>
</evidence>
<feature type="binding site" evidence="20">
    <location>
        <position position="264"/>
    </location>
    <ligand>
        <name>Mg(2+)</name>
        <dbReference type="ChEBI" id="CHEBI:18420"/>
        <label>2</label>
    </ligand>
</feature>
<dbReference type="AlphaFoldDB" id="A0A4P9K6F2"/>
<comment type="function">
    <text evidence="2 18">Cell wall formation.</text>
</comment>
<comment type="pathway">
    <text evidence="4 18">Cell wall biogenesis; peptidoglycan biosynthesis.</text>
</comment>
<evidence type="ECO:0000256" key="21">
    <source>
        <dbReference type="PROSITE-ProRule" id="PRU00409"/>
    </source>
</evidence>
<dbReference type="Proteomes" id="UP000304864">
    <property type="component" value="Chromosome"/>
</dbReference>
<feature type="binding site" evidence="20">
    <location>
        <position position="264"/>
    </location>
    <ligand>
        <name>Mg(2+)</name>
        <dbReference type="ChEBI" id="CHEBI:18420"/>
        <label>1</label>
    </ligand>
</feature>
<keyword evidence="12 20" id="KW-0460">Magnesium</keyword>
<reference evidence="23 24" key="1">
    <citation type="submission" date="2019-05" db="EMBL/GenBank/DDBJ databases">
        <title>Thiomicrorhabdus sediminis sp. nov, a novel sulfur-oxidizing bacterium isolated from coastal sediment.</title>
        <authorList>
            <person name="Liu X."/>
        </authorList>
    </citation>
    <scope>NUCLEOTIDE SEQUENCE [LARGE SCALE GENOMIC DNA]</scope>
    <source>
        <strain evidence="23 24">G1</strain>
    </source>
</reference>
<dbReference type="Pfam" id="PF07478">
    <property type="entry name" value="Dala_Dala_lig_C"/>
    <property type="match status" value="1"/>
</dbReference>
<evidence type="ECO:0000256" key="14">
    <source>
        <dbReference type="ARBA" id="ARBA00022984"/>
    </source>
</evidence>
<keyword evidence="11 21" id="KW-0067">ATP-binding</keyword>